<accession>A0A0F9RS22</accession>
<protein>
    <recommendedName>
        <fullName evidence="2">DUF3168 domain-containing protein</fullName>
    </recommendedName>
</protein>
<dbReference type="AlphaFoldDB" id="A0A0F9RS22"/>
<evidence type="ECO:0008006" key="2">
    <source>
        <dbReference type="Google" id="ProtNLM"/>
    </source>
</evidence>
<proteinExistence type="predicted"/>
<dbReference type="InterPro" id="IPR053745">
    <property type="entry name" value="Viral_Tail_Comp_sf"/>
</dbReference>
<dbReference type="EMBL" id="LAZR01000799">
    <property type="protein sequence ID" value="KKN57514.1"/>
    <property type="molecule type" value="Genomic_DNA"/>
</dbReference>
<sequence>MAGRTLYNTEGDDEAVFPYATVSIVGGVADWTFTEDFEDVLIQFNLFSETPACTEVGAAFTALKVAFDKHDLTIVGYETVSFERGNANLIRVDKKWQYIVTYMINIQKD</sequence>
<gene>
    <name evidence="1" type="ORF">LCGC14_0561310</name>
</gene>
<reference evidence="1" key="1">
    <citation type="journal article" date="2015" name="Nature">
        <title>Complex archaea that bridge the gap between prokaryotes and eukaryotes.</title>
        <authorList>
            <person name="Spang A."/>
            <person name="Saw J.H."/>
            <person name="Jorgensen S.L."/>
            <person name="Zaremba-Niedzwiedzka K."/>
            <person name="Martijn J."/>
            <person name="Lind A.E."/>
            <person name="van Eijk R."/>
            <person name="Schleper C."/>
            <person name="Guy L."/>
            <person name="Ettema T.J."/>
        </authorList>
    </citation>
    <scope>NUCLEOTIDE SEQUENCE</scope>
</reference>
<evidence type="ECO:0000313" key="1">
    <source>
        <dbReference type="EMBL" id="KKN57514.1"/>
    </source>
</evidence>
<dbReference type="Gene3D" id="3.30.2000.30">
    <property type="match status" value="1"/>
</dbReference>
<comment type="caution">
    <text evidence="1">The sequence shown here is derived from an EMBL/GenBank/DDBJ whole genome shotgun (WGS) entry which is preliminary data.</text>
</comment>
<name>A0A0F9RS22_9ZZZZ</name>
<organism evidence="1">
    <name type="scientific">marine sediment metagenome</name>
    <dbReference type="NCBI Taxonomy" id="412755"/>
    <lineage>
        <taxon>unclassified sequences</taxon>
        <taxon>metagenomes</taxon>
        <taxon>ecological metagenomes</taxon>
    </lineage>
</organism>